<dbReference type="InterPro" id="IPR036097">
    <property type="entry name" value="HisK_dim/P_sf"/>
</dbReference>
<dbReference type="Gene3D" id="3.30.450.20">
    <property type="entry name" value="PAS domain"/>
    <property type="match status" value="1"/>
</dbReference>
<gene>
    <name evidence="8" type="ORF">H3H32_26975</name>
</gene>
<reference evidence="8 9" key="1">
    <citation type="submission" date="2020-07" db="EMBL/GenBank/DDBJ databases">
        <title>Spirosoma foliorum sp. nov., isolated from the leaves on the Nejang mountain Korea, Republic of.</title>
        <authorList>
            <person name="Ho H."/>
            <person name="Lee Y.-J."/>
            <person name="Nurcahyanto D.-A."/>
            <person name="Kim S.-G."/>
        </authorList>
    </citation>
    <scope>NUCLEOTIDE SEQUENCE [LARGE SCALE GENOMIC DNA]</scope>
    <source>
        <strain evidence="8 9">PL0136</strain>
    </source>
</reference>
<dbReference type="CDD" id="cd00082">
    <property type="entry name" value="HisKA"/>
    <property type="match status" value="1"/>
</dbReference>
<sequence>MIDTTDAIDDEAIFRSIVMESPIPIALLVGRELIITVANEPQLTVWGKGNRVMGMPLAQAIPEMQGQPFLAILDEVFTTGITFATDNTPAEMVVDGIRKTVYFDFSFKAVRDRKGAVYGIIATGVEITQQIADQQALRQSEERFRDLSIDLDRQVQERTRQLEESIQDLKRSNQNLQQFAYIASHDLQEPLRKIQQFGDLLRNQYSDALGEGLTYIERMQVAASRMSTLIRDLLSYSRISTQRDTSRTISLTTIVAEAVLNLELRIQETNASIQVSNLPMVEGDSSQLEHLFQNLLSNALKFHKPGTIPQIQIKSSWVDASHLPKTSKPNRGAIAYHRIDIVDNGIGFDEKYLDRIFQVFQRLHGKGEYVGTGIGLAICEKVVANHGGVITATSQLGQGSIFSIYLPI</sequence>
<dbReference type="PROSITE" id="PS50109">
    <property type="entry name" value="HIS_KIN"/>
    <property type="match status" value="1"/>
</dbReference>
<dbReference type="Pfam" id="PF02518">
    <property type="entry name" value="HATPase_c"/>
    <property type="match status" value="1"/>
</dbReference>
<dbReference type="RefSeq" id="WP_182458851.1">
    <property type="nucleotide sequence ID" value="NZ_CP059732.1"/>
</dbReference>
<keyword evidence="6" id="KW-0175">Coiled coil</keyword>
<proteinExistence type="predicted"/>
<evidence type="ECO:0000256" key="2">
    <source>
        <dbReference type="ARBA" id="ARBA00012438"/>
    </source>
</evidence>
<evidence type="ECO:0000256" key="5">
    <source>
        <dbReference type="ARBA" id="ARBA00022777"/>
    </source>
</evidence>
<dbReference type="SUPFAM" id="SSF55874">
    <property type="entry name" value="ATPase domain of HSP90 chaperone/DNA topoisomerase II/histidine kinase"/>
    <property type="match status" value="1"/>
</dbReference>
<keyword evidence="5 8" id="KW-0418">Kinase</keyword>
<dbReference type="Gene3D" id="1.10.287.130">
    <property type="match status" value="1"/>
</dbReference>
<dbReference type="PRINTS" id="PR00344">
    <property type="entry name" value="BCTRLSENSOR"/>
</dbReference>
<evidence type="ECO:0000313" key="8">
    <source>
        <dbReference type="EMBL" id="QMW01569.1"/>
    </source>
</evidence>
<dbReference type="InterPro" id="IPR052162">
    <property type="entry name" value="Sensor_kinase/Photoreceptor"/>
</dbReference>
<protein>
    <recommendedName>
        <fullName evidence="2">histidine kinase</fullName>
        <ecNumber evidence="2">2.7.13.3</ecNumber>
    </recommendedName>
</protein>
<feature type="domain" description="Histidine kinase" evidence="7">
    <location>
        <begin position="182"/>
        <end position="408"/>
    </location>
</feature>
<dbReference type="EC" id="2.7.13.3" evidence="2"/>
<evidence type="ECO:0000313" key="9">
    <source>
        <dbReference type="Proteomes" id="UP000515369"/>
    </source>
</evidence>
<feature type="coiled-coil region" evidence="6">
    <location>
        <begin position="137"/>
        <end position="179"/>
    </location>
</feature>
<organism evidence="8 9">
    <name type="scientific">Spirosoma foliorum</name>
    <dbReference type="NCBI Taxonomy" id="2710596"/>
    <lineage>
        <taxon>Bacteria</taxon>
        <taxon>Pseudomonadati</taxon>
        <taxon>Bacteroidota</taxon>
        <taxon>Cytophagia</taxon>
        <taxon>Cytophagales</taxon>
        <taxon>Cytophagaceae</taxon>
        <taxon>Spirosoma</taxon>
    </lineage>
</organism>
<dbReference type="SMART" id="SM00388">
    <property type="entry name" value="HisKA"/>
    <property type="match status" value="1"/>
</dbReference>
<dbReference type="FunFam" id="3.30.565.10:FF:000006">
    <property type="entry name" value="Sensor histidine kinase WalK"/>
    <property type="match status" value="1"/>
</dbReference>
<accession>A0A7G5GRS7</accession>
<evidence type="ECO:0000259" key="7">
    <source>
        <dbReference type="PROSITE" id="PS50109"/>
    </source>
</evidence>
<keyword evidence="3" id="KW-0597">Phosphoprotein</keyword>
<dbReference type="GO" id="GO:0000155">
    <property type="term" value="F:phosphorelay sensor kinase activity"/>
    <property type="evidence" value="ECO:0007669"/>
    <property type="project" value="InterPro"/>
</dbReference>
<dbReference type="SMART" id="SM00387">
    <property type="entry name" value="HATPase_c"/>
    <property type="match status" value="1"/>
</dbReference>
<dbReference type="InterPro" id="IPR004358">
    <property type="entry name" value="Sig_transdc_His_kin-like_C"/>
</dbReference>
<dbReference type="Proteomes" id="UP000515369">
    <property type="component" value="Chromosome"/>
</dbReference>
<evidence type="ECO:0000256" key="1">
    <source>
        <dbReference type="ARBA" id="ARBA00000085"/>
    </source>
</evidence>
<dbReference type="Pfam" id="PF00512">
    <property type="entry name" value="HisKA"/>
    <property type="match status" value="1"/>
</dbReference>
<dbReference type="AlphaFoldDB" id="A0A7G5GRS7"/>
<evidence type="ECO:0000256" key="3">
    <source>
        <dbReference type="ARBA" id="ARBA00022553"/>
    </source>
</evidence>
<dbReference type="Gene3D" id="3.30.565.10">
    <property type="entry name" value="Histidine kinase-like ATPase, C-terminal domain"/>
    <property type="match status" value="1"/>
</dbReference>
<dbReference type="InterPro" id="IPR003594">
    <property type="entry name" value="HATPase_dom"/>
</dbReference>
<comment type="catalytic activity">
    <reaction evidence="1">
        <text>ATP + protein L-histidine = ADP + protein N-phospho-L-histidine.</text>
        <dbReference type="EC" id="2.7.13.3"/>
    </reaction>
</comment>
<dbReference type="SUPFAM" id="SSF47384">
    <property type="entry name" value="Homodimeric domain of signal transducing histidine kinase"/>
    <property type="match status" value="1"/>
</dbReference>
<dbReference type="KEGG" id="sfol:H3H32_26975"/>
<dbReference type="InterPro" id="IPR005467">
    <property type="entry name" value="His_kinase_dom"/>
</dbReference>
<dbReference type="InterPro" id="IPR003661">
    <property type="entry name" value="HisK_dim/P_dom"/>
</dbReference>
<dbReference type="InterPro" id="IPR035965">
    <property type="entry name" value="PAS-like_dom_sf"/>
</dbReference>
<dbReference type="PANTHER" id="PTHR43304">
    <property type="entry name" value="PHYTOCHROME-LIKE PROTEIN CPH1"/>
    <property type="match status" value="1"/>
</dbReference>
<keyword evidence="9" id="KW-1185">Reference proteome</keyword>
<evidence type="ECO:0000256" key="6">
    <source>
        <dbReference type="SAM" id="Coils"/>
    </source>
</evidence>
<dbReference type="InterPro" id="IPR036890">
    <property type="entry name" value="HATPase_C_sf"/>
</dbReference>
<keyword evidence="4" id="KW-0808">Transferase</keyword>
<evidence type="ECO:0000256" key="4">
    <source>
        <dbReference type="ARBA" id="ARBA00022679"/>
    </source>
</evidence>
<dbReference type="PANTHER" id="PTHR43304:SF1">
    <property type="entry name" value="PAC DOMAIN-CONTAINING PROTEIN"/>
    <property type="match status" value="1"/>
</dbReference>
<dbReference type="SUPFAM" id="SSF55785">
    <property type="entry name" value="PYP-like sensor domain (PAS domain)"/>
    <property type="match status" value="1"/>
</dbReference>
<name>A0A7G5GRS7_9BACT</name>
<dbReference type="EMBL" id="CP059732">
    <property type="protein sequence ID" value="QMW01569.1"/>
    <property type="molecule type" value="Genomic_DNA"/>
</dbReference>